<comment type="caution">
    <text evidence="2">The sequence shown here is derived from an EMBL/GenBank/DDBJ whole genome shotgun (WGS) entry which is preliminary data.</text>
</comment>
<feature type="transmembrane region" description="Helical" evidence="1">
    <location>
        <begin position="15"/>
        <end position="35"/>
    </location>
</feature>
<evidence type="ECO:0000256" key="1">
    <source>
        <dbReference type="SAM" id="Phobius"/>
    </source>
</evidence>
<dbReference type="EMBL" id="JAEPRA010000010">
    <property type="protein sequence ID" value="KAG2179350.1"/>
    <property type="molecule type" value="Genomic_DNA"/>
</dbReference>
<keyword evidence="1" id="KW-1133">Transmembrane helix</keyword>
<proteinExistence type="predicted"/>
<evidence type="ECO:0000313" key="3">
    <source>
        <dbReference type="Proteomes" id="UP000612746"/>
    </source>
</evidence>
<name>A0A8H7PT13_9FUNG</name>
<reference evidence="2" key="1">
    <citation type="submission" date="2020-12" db="EMBL/GenBank/DDBJ databases">
        <title>Metabolic potential, ecology and presence of endohyphal bacteria is reflected in genomic diversity of Mucoromycotina.</title>
        <authorList>
            <person name="Muszewska A."/>
            <person name="Okrasinska A."/>
            <person name="Steczkiewicz K."/>
            <person name="Drgas O."/>
            <person name="Orlowska M."/>
            <person name="Perlinska-Lenart U."/>
            <person name="Aleksandrzak-Piekarczyk T."/>
            <person name="Szatraj K."/>
            <person name="Zielenkiewicz U."/>
            <person name="Pilsyk S."/>
            <person name="Malc E."/>
            <person name="Mieczkowski P."/>
            <person name="Kruszewska J.S."/>
            <person name="Biernat P."/>
            <person name="Pawlowska J."/>
        </authorList>
    </citation>
    <scope>NUCLEOTIDE SEQUENCE</scope>
    <source>
        <strain evidence="2">WA0000051536</strain>
    </source>
</reference>
<feature type="transmembrane region" description="Helical" evidence="1">
    <location>
        <begin position="42"/>
        <end position="60"/>
    </location>
</feature>
<feature type="transmembrane region" description="Helical" evidence="1">
    <location>
        <begin position="72"/>
        <end position="97"/>
    </location>
</feature>
<sequence length="189" mass="21020">MDDLVDYLTLQHVDTVLNISVTAILTVILVLQLLVRRGPVKLHYYFLLAANVFALISSAINEALYNTDTDTTAPGFAMVILFYMSEAFFCLTAAMALRQFTVSYLGGPTFVVTAMCSLAVAASLGFIIVSGFYGQALSTPSSVKHIEILFEADLWTTFAVWQGATQREQEHNHQNIRPTFIVHRHDLRV</sequence>
<evidence type="ECO:0000313" key="2">
    <source>
        <dbReference type="EMBL" id="KAG2179350.1"/>
    </source>
</evidence>
<keyword evidence="1" id="KW-0812">Transmembrane</keyword>
<organism evidence="2 3">
    <name type="scientific">Umbelopsis vinacea</name>
    <dbReference type="NCBI Taxonomy" id="44442"/>
    <lineage>
        <taxon>Eukaryota</taxon>
        <taxon>Fungi</taxon>
        <taxon>Fungi incertae sedis</taxon>
        <taxon>Mucoromycota</taxon>
        <taxon>Mucoromycotina</taxon>
        <taxon>Umbelopsidomycetes</taxon>
        <taxon>Umbelopsidales</taxon>
        <taxon>Umbelopsidaceae</taxon>
        <taxon>Umbelopsis</taxon>
    </lineage>
</organism>
<keyword evidence="3" id="KW-1185">Reference proteome</keyword>
<dbReference type="AlphaFoldDB" id="A0A8H7PT13"/>
<protein>
    <submittedName>
        <fullName evidence="2">Uncharacterized protein</fullName>
    </submittedName>
</protein>
<dbReference type="Proteomes" id="UP000612746">
    <property type="component" value="Unassembled WGS sequence"/>
</dbReference>
<feature type="transmembrane region" description="Helical" evidence="1">
    <location>
        <begin position="109"/>
        <end position="133"/>
    </location>
</feature>
<keyword evidence="1" id="KW-0472">Membrane</keyword>
<dbReference type="OrthoDB" id="10502232at2759"/>
<accession>A0A8H7PT13</accession>
<gene>
    <name evidence="2" type="ORF">INT44_006195</name>
</gene>